<dbReference type="RefSeq" id="WP_343855980.1">
    <property type="nucleotide sequence ID" value="NZ_BAAACX010000002.1"/>
</dbReference>
<name>A0ABP3HLM7_9BACL</name>
<reference evidence="4" key="1">
    <citation type="journal article" date="2019" name="Int. J. Syst. Evol. Microbiol.">
        <title>The Global Catalogue of Microorganisms (GCM) 10K type strain sequencing project: providing services to taxonomists for standard genome sequencing and annotation.</title>
        <authorList>
            <consortium name="The Broad Institute Genomics Platform"/>
            <consortium name="The Broad Institute Genome Sequencing Center for Infectious Disease"/>
            <person name="Wu L."/>
            <person name="Ma J."/>
        </authorList>
    </citation>
    <scope>NUCLEOTIDE SEQUENCE [LARGE SCALE GENOMIC DNA]</scope>
    <source>
        <strain evidence="4">JCM 12774</strain>
    </source>
</reference>
<dbReference type="PANTHER" id="PTHR43048:SF3">
    <property type="entry name" value="METHYLMALONYL-COA EPIMERASE, MITOCHONDRIAL"/>
    <property type="match status" value="1"/>
</dbReference>
<evidence type="ECO:0000259" key="2">
    <source>
        <dbReference type="PROSITE" id="PS51819"/>
    </source>
</evidence>
<feature type="domain" description="VOC" evidence="2">
    <location>
        <begin position="9"/>
        <end position="135"/>
    </location>
</feature>
<keyword evidence="1" id="KW-0479">Metal-binding</keyword>
<dbReference type="InterPro" id="IPR051785">
    <property type="entry name" value="MMCE/EMCE_epimerase"/>
</dbReference>
<dbReference type="Proteomes" id="UP001500340">
    <property type="component" value="Unassembled WGS sequence"/>
</dbReference>
<sequence length="135" mass="15103">MSIESNEFTFHHIGLACRSLLPEFKMHEALGYTVEGAVFHDPLQNINGIFMVHGPMRIELIEPAGERSPVRNILARGIKMYHQCFEVADIQKSLSNLEAQGARMITTPAPAIAFDGRTIAFLILRTSLIVELIQQ</sequence>
<dbReference type="InterPro" id="IPR029068">
    <property type="entry name" value="Glyas_Bleomycin-R_OHBP_Dase"/>
</dbReference>
<accession>A0ABP3HLM7</accession>
<gene>
    <name evidence="3" type="ORF">GCM10008933_00990</name>
</gene>
<protein>
    <submittedName>
        <fullName evidence="3">VOC family protein</fullName>
    </submittedName>
</protein>
<evidence type="ECO:0000313" key="4">
    <source>
        <dbReference type="Proteomes" id="UP001500340"/>
    </source>
</evidence>
<dbReference type="InterPro" id="IPR037523">
    <property type="entry name" value="VOC_core"/>
</dbReference>
<dbReference type="PROSITE" id="PS51819">
    <property type="entry name" value="VOC"/>
    <property type="match status" value="1"/>
</dbReference>
<evidence type="ECO:0000256" key="1">
    <source>
        <dbReference type="ARBA" id="ARBA00022723"/>
    </source>
</evidence>
<organism evidence="3 4">
    <name type="scientific">Paenibacillus motobuensis</name>
    <dbReference type="NCBI Taxonomy" id="295324"/>
    <lineage>
        <taxon>Bacteria</taxon>
        <taxon>Bacillati</taxon>
        <taxon>Bacillota</taxon>
        <taxon>Bacilli</taxon>
        <taxon>Bacillales</taxon>
        <taxon>Paenibacillaceae</taxon>
        <taxon>Paenibacillus</taxon>
    </lineage>
</organism>
<dbReference type="Gene3D" id="3.10.180.10">
    <property type="entry name" value="2,3-Dihydroxybiphenyl 1,2-Dioxygenase, domain 1"/>
    <property type="match status" value="1"/>
</dbReference>
<proteinExistence type="predicted"/>
<evidence type="ECO:0000313" key="3">
    <source>
        <dbReference type="EMBL" id="GAA0373740.1"/>
    </source>
</evidence>
<dbReference type="EMBL" id="BAAACX010000002">
    <property type="protein sequence ID" value="GAA0373740.1"/>
    <property type="molecule type" value="Genomic_DNA"/>
</dbReference>
<keyword evidence="4" id="KW-1185">Reference proteome</keyword>
<dbReference type="Pfam" id="PF13669">
    <property type="entry name" value="Glyoxalase_4"/>
    <property type="match status" value="1"/>
</dbReference>
<dbReference type="SUPFAM" id="SSF54593">
    <property type="entry name" value="Glyoxalase/Bleomycin resistance protein/Dihydroxybiphenyl dioxygenase"/>
    <property type="match status" value="1"/>
</dbReference>
<comment type="caution">
    <text evidence="3">The sequence shown here is derived from an EMBL/GenBank/DDBJ whole genome shotgun (WGS) entry which is preliminary data.</text>
</comment>
<dbReference type="PANTHER" id="PTHR43048">
    <property type="entry name" value="METHYLMALONYL-COA EPIMERASE"/>
    <property type="match status" value="1"/>
</dbReference>